<reference evidence="3" key="1">
    <citation type="submission" date="2017-02" db="UniProtKB">
        <authorList>
            <consortium name="WormBaseParasite"/>
        </authorList>
    </citation>
    <scope>IDENTIFICATION</scope>
</reference>
<dbReference type="WBParaSite" id="ALUE_0001560101-mRNA-1">
    <property type="protein sequence ID" value="ALUE_0001560101-mRNA-1"/>
    <property type="gene ID" value="ALUE_0001560101"/>
</dbReference>
<sequence length="142" mass="16587">MRYLPRFVFTMMGKYTPQRVCDLPDNRLYMVQAYRNGTNCNYDVQINIGNSEVIVDGFFESEEIRQIAVIYDEAWMDLEQSKDKGAPLFVDFAKYLAKQDETVKALYVGDSFVPRNYAREQFLSSTLLIAAIIVVNRFLHFR</sequence>
<proteinExistence type="predicted"/>
<feature type="transmembrane region" description="Helical" evidence="1">
    <location>
        <begin position="122"/>
        <end position="139"/>
    </location>
</feature>
<keyword evidence="2" id="KW-1185">Reference proteome</keyword>
<keyword evidence="1" id="KW-1133">Transmembrane helix</keyword>
<keyword evidence="1" id="KW-0472">Membrane</keyword>
<evidence type="ECO:0000313" key="3">
    <source>
        <dbReference type="WBParaSite" id="ALUE_0001560101-mRNA-1"/>
    </source>
</evidence>
<evidence type="ECO:0000313" key="2">
    <source>
        <dbReference type="Proteomes" id="UP000036681"/>
    </source>
</evidence>
<name>A0A0M3ICI4_ASCLU</name>
<keyword evidence="1" id="KW-0812">Transmembrane</keyword>
<protein>
    <submittedName>
        <fullName evidence="3">CUB domain-containing protein</fullName>
    </submittedName>
</protein>
<dbReference type="Proteomes" id="UP000036681">
    <property type="component" value="Unplaced"/>
</dbReference>
<evidence type="ECO:0000256" key="1">
    <source>
        <dbReference type="SAM" id="Phobius"/>
    </source>
</evidence>
<dbReference type="AlphaFoldDB" id="A0A0M3ICI4"/>
<accession>A0A0M3ICI4</accession>
<organism evidence="2 3">
    <name type="scientific">Ascaris lumbricoides</name>
    <name type="common">Giant roundworm</name>
    <dbReference type="NCBI Taxonomy" id="6252"/>
    <lineage>
        <taxon>Eukaryota</taxon>
        <taxon>Metazoa</taxon>
        <taxon>Ecdysozoa</taxon>
        <taxon>Nematoda</taxon>
        <taxon>Chromadorea</taxon>
        <taxon>Rhabditida</taxon>
        <taxon>Spirurina</taxon>
        <taxon>Ascaridomorpha</taxon>
        <taxon>Ascaridoidea</taxon>
        <taxon>Ascarididae</taxon>
        <taxon>Ascaris</taxon>
    </lineage>
</organism>